<dbReference type="PANTHER" id="PTHR34857:SF2">
    <property type="entry name" value="SLL0384 PROTEIN"/>
    <property type="match status" value="1"/>
</dbReference>
<gene>
    <name evidence="9 10" type="primary">ecfT</name>
    <name evidence="10" type="ORF">AULFYP135_01192</name>
</gene>
<comment type="similarity">
    <text evidence="2 9">Belongs to the energy-coupling factor EcfT family.</text>
</comment>
<keyword evidence="8 9" id="KW-0472">Membrane</keyword>
<organism evidence="10">
    <name type="scientific">uncultured Anaerotruncus sp</name>
    <dbReference type="NCBI Taxonomy" id="905011"/>
    <lineage>
        <taxon>Bacteria</taxon>
        <taxon>Bacillati</taxon>
        <taxon>Bacillota</taxon>
        <taxon>Clostridia</taxon>
        <taxon>Eubacteriales</taxon>
        <taxon>Oscillospiraceae</taxon>
        <taxon>Anaerotruncus</taxon>
        <taxon>environmental samples</taxon>
    </lineage>
</organism>
<feature type="transmembrane region" description="Helical" evidence="9">
    <location>
        <begin position="106"/>
        <end position="129"/>
    </location>
</feature>
<reference evidence="10" key="1">
    <citation type="submission" date="2019-11" db="EMBL/GenBank/DDBJ databases">
        <authorList>
            <person name="Feng L."/>
        </authorList>
    </citation>
    <scope>NUCLEOTIDE SEQUENCE</scope>
    <source>
        <strain evidence="10">AundefinedLFYP135</strain>
    </source>
</reference>
<feature type="transmembrane region" description="Helical" evidence="9">
    <location>
        <begin position="241"/>
        <end position="261"/>
    </location>
</feature>
<dbReference type="AlphaFoldDB" id="A0A6N2T091"/>
<evidence type="ECO:0000256" key="1">
    <source>
        <dbReference type="ARBA" id="ARBA00004651"/>
    </source>
</evidence>
<dbReference type="CDD" id="cd16914">
    <property type="entry name" value="EcfT"/>
    <property type="match status" value="1"/>
</dbReference>
<feature type="transmembrane region" description="Helical" evidence="9">
    <location>
        <begin position="26"/>
        <end position="56"/>
    </location>
</feature>
<dbReference type="PANTHER" id="PTHR34857">
    <property type="entry name" value="SLL0384 PROTEIN"/>
    <property type="match status" value="1"/>
</dbReference>
<dbReference type="Pfam" id="PF02361">
    <property type="entry name" value="CbiQ"/>
    <property type="match status" value="1"/>
</dbReference>
<dbReference type="InterPro" id="IPR051611">
    <property type="entry name" value="ECF_transporter_component"/>
</dbReference>
<keyword evidence="4 9" id="KW-0813">Transport</keyword>
<protein>
    <recommendedName>
        <fullName evidence="3 9">Energy-coupling factor transporter transmembrane protein EcfT</fullName>
        <shortName evidence="9">ECF transporter T component EcfT</shortName>
    </recommendedName>
</protein>
<comment type="subunit">
    <text evidence="9">Forms a stable energy-coupling factor (ECF) transporter complex composed of 2 membrane-embedded substrate-binding proteins (S component), 2 ATP-binding proteins (A component) and 2 transmembrane proteins (T component).</text>
</comment>
<evidence type="ECO:0000256" key="2">
    <source>
        <dbReference type="ARBA" id="ARBA00005660"/>
    </source>
</evidence>
<evidence type="ECO:0000256" key="3">
    <source>
        <dbReference type="ARBA" id="ARBA00014042"/>
    </source>
</evidence>
<evidence type="ECO:0000256" key="6">
    <source>
        <dbReference type="ARBA" id="ARBA00022692"/>
    </source>
</evidence>
<dbReference type="EMBL" id="CACRSL010000003">
    <property type="protein sequence ID" value="VYS98864.1"/>
    <property type="molecule type" value="Genomic_DNA"/>
</dbReference>
<evidence type="ECO:0000256" key="5">
    <source>
        <dbReference type="ARBA" id="ARBA00022475"/>
    </source>
</evidence>
<evidence type="ECO:0000256" key="9">
    <source>
        <dbReference type="HAMAP-Rule" id="MF_01461"/>
    </source>
</evidence>
<evidence type="ECO:0000256" key="7">
    <source>
        <dbReference type="ARBA" id="ARBA00022989"/>
    </source>
</evidence>
<dbReference type="GO" id="GO:0005886">
    <property type="term" value="C:plasma membrane"/>
    <property type="evidence" value="ECO:0007669"/>
    <property type="project" value="UniProtKB-SubCell"/>
</dbReference>
<proteinExistence type="inferred from homology"/>
<evidence type="ECO:0000256" key="8">
    <source>
        <dbReference type="ARBA" id="ARBA00023136"/>
    </source>
</evidence>
<sequence length="270" mass="30129">MLKDITIGQYFPGKSLVHRMDPRMKIILVILYIVMLFTGDNVGSLIVGIFFLLIAYPVSKIPMKMVAKGVKPVIPIILFTAVLNMLFVDGKVLWSWWVFKLTQEGIQLAVMMAVRIVCLIAGTSLLTYTTSPIALTDAIERLLSPLKKLNLPVHELAMMMTIALRFIPTLIEETDKIISAQKARGADMESGSIIDRAKAMIPILIPLFVSAFRRAEELALAMECRCYRGGEGRTRMKQLHLCGIDFVGLAFVVFCFALTLITNTLLPSMF</sequence>
<dbReference type="InterPro" id="IPR003339">
    <property type="entry name" value="ABC/ECF_trnsptr_transmembrane"/>
</dbReference>
<keyword evidence="7 9" id="KW-1133">Transmembrane helix</keyword>
<evidence type="ECO:0000256" key="4">
    <source>
        <dbReference type="ARBA" id="ARBA00022448"/>
    </source>
</evidence>
<dbReference type="InterPro" id="IPR024919">
    <property type="entry name" value="EcfT"/>
</dbReference>
<dbReference type="GO" id="GO:0022857">
    <property type="term" value="F:transmembrane transporter activity"/>
    <property type="evidence" value="ECO:0007669"/>
    <property type="project" value="UniProtKB-UniRule"/>
</dbReference>
<feature type="transmembrane region" description="Helical" evidence="9">
    <location>
        <begin position="76"/>
        <end position="99"/>
    </location>
</feature>
<accession>A0A6N2T091</accession>
<keyword evidence="5 9" id="KW-1003">Cell membrane</keyword>
<evidence type="ECO:0000313" key="10">
    <source>
        <dbReference type="EMBL" id="VYS98864.1"/>
    </source>
</evidence>
<keyword evidence="6 9" id="KW-0812">Transmembrane</keyword>
<comment type="function">
    <text evidence="9">Transmembrane (T) component of an energy-coupling factor (ECF) ABC-transporter complex. Unlike classic ABC transporters this ECF transporter provides the energy necessary to transport a number of different substrates.</text>
</comment>
<dbReference type="HAMAP" id="MF_01461">
    <property type="entry name" value="EcfT"/>
    <property type="match status" value="1"/>
</dbReference>
<comment type="subcellular location">
    <subcellularLocation>
        <location evidence="1 9">Cell membrane</location>
        <topology evidence="1 9">Multi-pass membrane protein</topology>
    </subcellularLocation>
</comment>
<name>A0A6N2T091_9FIRM</name>